<organism evidence="2 3">
    <name type="scientific">Ruegeria meonggei</name>
    <dbReference type="NCBI Taxonomy" id="1446476"/>
    <lineage>
        <taxon>Bacteria</taxon>
        <taxon>Pseudomonadati</taxon>
        <taxon>Pseudomonadota</taxon>
        <taxon>Alphaproteobacteria</taxon>
        <taxon>Rhodobacterales</taxon>
        <taxon>Roseobacteraceae</taxon>
        <taxon>Ruegeria</taxon>
    </lineage>
</organism>
<dbReference type="EMBL" id="FWFP01000009">
    <property type="protein sequence ID" value="SLN62201.1"/>
    <property type="molecule type" value="Genomic_DNA"/>
</dbReference>
<proteinExistence type="predicted"/>
<accession>A0A1X6ZUS1</accession>
<sequence length="115" mass="12294">MIALALIGMIALVAILSSGVGGAIAWKQGKKTKTREVSKTAGLLTSLMALVCLSVFVSFLISYFFDGLNWVIGGETTFAMYVEAMAFLALRSLTVAVPFVCFCFFFSACRAGNTQ</sequence>
<evidence type="ECO:0000313" key="2">
    <source>
        <dbReference type="EMBL" id="SLN62201.1"/>
    </source>
</evidence>
<gene>
    <name evidence="2" type="ORF">RUM8411_03052</name>
</gene>
<feature type="transmembrane region" description="Helical" evidence="1">
    <location>
        <begin position="6"/>
        <end position="26"/>
    </location>
</feature>
<name>A0A1X6ZUS1_9RHOB</name>
<keyword evidence="1" id="KW-0812">Transmembrane</keyword>
<keyword evidence="1" id="KW-0472">Membrane</keyword>
<keyword evidence="1" id="KW-1133">Transmembrane helix</keyword>
<feature type="transmembrane region" description="Helical" evidence="1">
    <location>
        <begin position="85"/>
        <end position="109"/>
    </location>
</feature>
<dbReference type="Proteomes" id="UP000193778">
    <property type="component" value="Unassembled WGS sequence"/>
</dbReference>
<evidence type="ECO:0000256" key="1">
    <source>
        <dbReference type="SAM" id="Phobius"/>
    </source>
</evidence>
<dbReference type="RefSeq" id="WP_085823556.1">
    <property type="nucleotide sequence ID" value="NZ_FWFP01000009.1"/>
</dbReference>
<protein>
    <submittedName>
        <fullName evidence="2">Uncharacterized protein</fullName>
    </submittedName>
</protein>
<evidence type="ECO:0000313" key="3">
    <source>
        <dbReference type="Proteomes" id="UP000193778"/>
    </source>
</evidence>
<dbReference type="AlphaFoldDB" id="A0A1X6ZUS1"/>
<keyword evidence="3" id="KW-1185">Reference proteome</keyword>
<feature type="transmembrane region" description="Helical" evidence="1">
    <location>
        <begin position="47"/>
        <end position="65"/>
    </location>
</feature>
<reference evidence="3" key="1">
    <citation type="submission" date="2017-03" db="EMBL/GenBank/DDBJ databases">
        <authorList>
            <person name="Rodrigo-Torres L."/>
            <person name="Arahal R.D."/>
            <person name="Lucena T."/>
        </authorList>
    </citation>
    <scope>NUCLEOTIDE SEQUENCE [LARGE SCALE GENOMIC DNA]</scope>
    <source>
        <strain evidence="3">CECT 8411</strain>
    </source>
</reference>